<feature type="signal peptide" evidence="2">
    <location>
        <begin position="1"/>
        <end position="20"/>
    </location>
</feature>
<feature type="chain" id="PRO_5015200442" description="Sialate O-acetylesterase domain-containing protein" evidence="2">
    <location>
        <begin position="21"/>
        <end position="517"/>
    </location>
</feature>
<evidence type="ECO:0000256" key="2">
    <source>
        <dbReference type="SAM" id="SignalP"/>
    </source>
</evidence>
<evidence type="ECO:0000313" key="4">
    <source>
        <dbReference type="EMBL" id="PRP89746.1"/>
    </source>
</evidence>
<dbReference type="OrthoDB" id="42638at2759"/>
<organism evidence="4 5">
    <name type="scientific">Planoprotostelium fungivorum</name>
    <dbReference type="NCBI Taxonomy" id="1890364"/>
    <lineage>
        <taxon>Eukaryota</taxon>
        <taxon>Amoebozoa</taxon>
        <taxon>Evosea</taxon>
        <taxon>Variosea</taxon>
        <taxon>Cavosteliida</taxon>
        <taxon>Cavosteliaceae</taxon>
        <taxon>Planoprotostelium</taxon>
    </lineage>
</organism>
<dbReference type="Proteomes" id="UP000241769">
    <property type="component" value="Unassembled WGS sequence"/>
</dbReference>
<dbReference type="SUPFAM" id="SSF52266">
    <property type="entry name" value="SGNH hydrolase"/>
    <property type="match status" value="1"/>
</dbReference>
<dbReference type="PANTHER" id="PTHR22901">
    <property type="entry name" value="SIALATE O-ACETYLESTERASE"/>
    <property type="match status" value="1"/>
</dbReference>
<protein>
    <recommendedName>
        <fullName evidence="3">Sialate O-acetylesterase domain-containing protein</fullName>
    </recommendedName>
</protein>
<dbReference type="InterPro" id="IPR005181">
    <property type="entry name" value="SASA"/>
</dbReference>
<dbReference type="Pfam" id="PF03629">
    <property type="entry name" value="SASA"/>
    <property type="match status" value="1"/>
</dbReference>
<dbReference type="PANTHER" id="PTHR22901:SF0">
    <property type="entry name" value="SIALATE O-ACETYLESTERASE"/>
    <property type="match status" value="1"/>
</dbReference>
<dbReference type="EMBL" id="MDYQ01000001">
    <property type="protein sequence ID" value="PRP89746.1"/>
    <property type="molecule type" value="Genomic_DNA"/>
</dbReference>
<reference evidence="4 5" key="1">
    <citation type="journal article" date="2018" name="Genome Biol. Evol.">
        <title>Multiple Roots of Fruiting Body Formation in Amoebozoa.</title>
        <authorList>
            <person name="Hillmann F."/>
            <person name="Forbes G."/>
            <person name="Novohradska S."/>
            <person name="Ferling I."/>
            <person name="Riege K."/>
            <person name="Groth M."/>
            <person name="Westermann M."/>
            <person name="Marz M."/>
            <person name="Spaller T."/>
            <person name="Winckler T."/>
            <person name="Schaap P."/>
            <person name="Glockner G."/>
        </authorList>
    </citation>
    <scope>NUCLEOTIDE SEQUENCE [LARGE SCALE GENOMIC DNA]</scope>
    <source>
        <strain evidence="4 5">Jena</strain>
    </source>
</reference>
<comment type="caution">
    <text evidence="4">The sequence shown here is derived from an EMBL/GenBank/DDBJ whole genome shotgun (WGS) entry which is preliminary data.</text>
</comment>
<accession>A0A2P6P0L3</accession>
<evidence type="ECO:0000256" key="1">
    <source>
        <dbReference type="ARBA" id="ARBA00022801"/>
    </source>
</evidence>
<dbReference type="GO" id="GO:0001681">
    <property type="term" value="F:sialate O-acetylesterase activity"/>
    <property type="evidence" value="ECO:0007669"/>
    <property type="project" value="InterPro"/>
</dbReference>
<dbReference type="Gene3D" id="3.40.50.1110">
    <property type="entry name" value="SGNH hydrolase"/>
    <property type="match status" value="1"/>
</dbReference>
<dbReference type="InterPro" id="IPR036514">
    <property type="entry name" value="SGNH_hydro_sf"/>
</dbReference>
<evidence type="ECO:0000259" key="3">
    <source>
        <dbReference type="Pfam" id="PF03629"/>
    </source>
</evidence>
<evidence type="ECO:0000313" key="5">
    <source>
        <dbReference type="Proteomes" id="UP000241769"/>
    </source>
</evidence>
<dbReference type="GO" id="GO:0005975">
    <property type="term" value="P:carbohydrate metabolic process"/>
    <property type="evidence" value="ECO:0007669"/>
    <property type="project" value="TreeGrafter"/>
</dbReference>
<keyword evidence="5" id="KW-1185">Reference proteome</keyword>
<proteinExistence type="predicted"/>
<gene>
    <name evidence="4" type="ORF">PROFUN_00088</name>
</gene>
<keyword evidence="1" id="KW-0378">Hydrolase</keyword>
<keyword evidence="2" id="KW-0732">Signal</keyword>
<dbReference type="InterPro" id="IPR039329">
    <property type="entry name" value="SIAE"/>
</dbReference>
<name>A0A2P6P0L3_9EUKA</name>
<dbReference type="InParanoid" id="A0A2P6P0L3"/>
<sequence length="517" mass="57454">MHRSIYSFLLLFLLFDAFLALNFVSNTLGSHMVLQRAPQRARIWGWVNANQSITLRMTGTSITFTTQTKPSEDGSWEILLPATPAGGPYNIAIMANNPVISHELEDVLFGDVYICSGQSNMAMSVQGVFNATEEIQKANNYPNIRVFNAALRTANTEQSELLNVSEAWAVASATTIGQGLWEYFSATCWFFGKNTYDATQVFCVVLIDLNRNEVPLGLVASTWGGTYIQAWIPANHSDLSNCSDSAPLSRFEIQTAADENPNQPNVLWNAMMIISGFLWYQGESNVGHAKYYACAFPAMITAWRNSFEASRSTTSHSDRGQADTPFYFVQLSTWKTSTDGSLSDLRLSQMSALKLPHTGMAAAMDLGDIQSPIWDVHPRNKQEVGRRLSLLALHDIYHQKIVSTGPIPTSFKRIQYKNKEITVIVSFRPDSIPGGIVLKNATCPTDAPQCGAVAEISMDGQWLPVTDREIYGRSVVFRVMASKMGTVEAIRYNYANYPLCVVYNKANLPMTPFVHHF</sequence>
<feature type="domain" description="Sialate O-acetylesterase" evidence="3">
    <location>
        <begin position="111"/>
        <end position="368"/>
    </location>
</feature>
<dbReference type="AlphaFoldDB" id="A0A2P6P0L3"/>